<evidence type="ECO:0000313" key="1">
    <source>
        <dbReference type="EMBL" id="MBR7837369.1"/>
    </source>
</evidence>
<reference evidence="1" key="1">
    <citation type="submission" date="2021-04" db="EMBL/GenBank/DDBJ databases">
        <title>Genome based classification of Actinospica acidithermotolerans sp. nov., an actinobacterium isolated from an Indonesian hot spring.</title>
        <authorList>
            <person name="Kusuma A.B."/>
            <person name="Putra K.E."/>
            <person name="Nafisah S."/>
            <person name="Loh J."/>
            <person name="Nouioui I."/>
            <person name="Goodfellow M."/>
        </authorList>
    </citation>
    <scope>NUCLEOTIDE SEQUENCE</scope>
    <source>
        <strain evidence="1">CSCA 57</strain>
    </source>
</reference>
<dbReference type="RefSeq" id="WP_212531837.1">
    <property type="nucleotide sequence ID" value="NZ_JAGSOG010000199.1"/>
</dbReference>
<dbReference type="Gene3D" id="1.10.260.40">
    <property type="entry name" value="lambda repressor-like DNA-binding domains"/>
    <property type="match status" value="1"/>
</dbReference>
<proteinExistence type="predicted"/>
<dbReference type="Proteomes" id="UP000675781">
    <property type="component" value="Unassembled WGS sequence"/>
</dbReference>
<dbReference type="GO" id="GO:0003677">
    <property type="term" value="F:DNA binding"/>
    <property type="evidence" value="ECO:0007669"/>
    <property type="project" value="InterPro"/>
</dbReference>
<gene>
    <name evidence="1" type="ORF">KDL01_29085</name>
</gene>
<dbReference type="InterPro" id="IPR010982">
    <property type="entry name" value="Lambda_DNA-bd_dom_sf"/>
</dbReference>
<accession>A0A941EYG7</accession>
<dbReference type="CDD" id="cd00093">
    <property type="entry name" value="HTH_XRE"/>
    <property type="match status" value="1"/>
</dbReference>
<dbReference type="InterPro" id="IPR001387">
    <property type="entry name" value="Cro/C1-type_HTH"/>
</dbReference>
<evidence type="ECO:0000313" key="2">
    <source>
        <dbReference type="Proteomes" id="UP000675781"/>
    </source>
</evidence>
<dbReference type="EMBL" id="JAGSOG010000199">
    <property type="protein sequence ID" value="MBR7837369.1"/>
    <property type="molecule type" value="Genomic_DNA"/>
</dbReference>
<dbReference type="Gene3D" id="1.25.40.10">
    <property type="entry name" value="Tetratricopeptide repeat domain"/>
    <property type="match status" value="1"/>
</dbReference>
<organism evidence="1 2">
    <name type="scientific">Actinospica durhamensis</name>
    <dbReference type="NCBI Taxonomy" id="1508375"/>
    <lineage>
        <taxon>Bacteria</taxon>
        <taxon>Bacillati</taxon>
        <taxon>Actinomycetota</taxon>
        <taxon>Actinomycetes</taxon>
        <taxon>Catenulisporales</taxon>
        <taxon>Actinospicaceae</taxon>
        <taxon>Actinospica</taxon>
    </lineage>
</organism>
<comment type="caution">
    <text evidence="1">The sequence shown here is derived from an EMBL/GenBank/DDBJ whole genome shotgun (WGS) entry which is preliminary data.</text>
</comment>
<name>A0A941EYG7_9ACTN</name>
<dbReference type="Pfam" id="PF13560">
    <property type="entry name" value="HTH_31"/>
    <property type="match status" value="1"/>
</dbReference>
<sequence length="412" mass="44133">MTGSDAQLWERPELLAALASSDYGALLRAYRKWTGESQTGVGIACNLAQPDVSAIEAGRRQVTSATVQQRVLDGLGVPAHLRPSAAVVLTVPGGDLDEAQALELAGRVGASDVGSTTLDLLEGAFDDLACAYSTTAPRVLVERLRTHLAYVSRLLDGRMTLAEHRRLLVIGGWLSLLAATVHIDLQSDGAARTRLRTADALAAEARHAEIRAWVLETRAWRAVTEGDHVWAVELAEQAQAIAPEGSSARVQATAQQGRALARLGDADEVHRVMERVDVLVASRPVPERQSHHYRYDPSKFTAYAGTTLAWLGDPTAEAYARDLIASLSVCEGLGPWPRRLASARLDLSLTLLKSGELDEAADAAHKAIVSGHVAPSNYWRAAEVVYTAEARGLPEAPALREAFTAMRSAGLP</sequence>
<keyword evidence="2" id="KW-1185">Reference proteome</keyword>
<dbReference type="SUPFAM" id="SSF47413">
    <property type="entry name" value="lambda repressor-like DNA-binding domains"/>
    <property type="match status" value="1"/>
</dbReference>
<dbReference type="InterPro" id="IPR011990">
    <property type="entry name" value="TPR-like_helical_dom_sf"/>
</dbReference>
<dbReference type="AlphaFoldDB" id="A0A941EYG7"/>
<protein>
    <submittedName>
        <fullName evidence="1">Helix-turn-helix domain-containing protein</fullName>
    </submittedName>
</protein>